<feature type="compositionally biased region" description="Pro residues" evidence="1">
    <location>
        <begin position="59"/>
        <end position="70"/>
    </location>
</feature>
<evidence type="ECO:0000313" key="3">
    <source>
        <dbReference type="Proteomes" id="UP000325081"/>
    </source>
</evidence>
<gene>
    <name evidence="2" type="ORF">STAS_25214</name>
</gene>
<evidence type="ECO:0000256" key="1">
    <source>
        <dbReference type="SAM" id="MobiDB-lite"/>
    </source>
</evidence>
<protein>
    <submittedName>
        <fullName evidence="2">Uncharacterized protein</fullName>
    </submittedName>
</protein>
<proteinExistence type="predicted"/>
<sequence length="158" mass="17619">MDPPKKTVRKIEQIKVSHTRNIAAVIASSIRAITGERPGIRIAPAQPARPDTTPAPLVVRPPPDPKPFPQRLPQHAHRSNRHIRQIPRRARAHRHRNILLARARHVAPLPNQPFRQIISPRARSVDVAIEPVVNRRSLRRRAAGAAAVEKGDVLVAVD</sequence>
<dbReference type="AlphaFoldDB" id="A0A5A7QT15"/>
<organism evidence="2 3">
    <name type="scientific">Striga asiatica</name>
    <name type="common">Asiatic witchweed</name>
    <name type="synonym">Buchnera asiatica</name>
    <dbReference type="NCBI Taxonomy" id="4170"/>
    <lineage>
        <taxon>Eukaryota</taxon>
        <taxon>Viridiplantae</taxon>
        <taxon>Streptophyta</taxon>
        <taxon>Embryophyta</taxon>
        <taxon>Tracheophyta</taxon>
        <taxon>Spermatophyta</taxon>
        <taxon>Magnoliopsida</taxon>
        <taxon>eudicotyledons</taxon>
        <taxon>Gunneridae</taxon>
        <taxon>Pentapetalae</taxon>
        <taxon>asterids</taxon>
        <taxon>lamiids</taxon>
        <taxon>Lamiales</taxon>
        <taxon>Orobanchaceae</taxon>
        <taxon>Buchnereae</taxon>
        <taxon>Striga</taxon>
    </lineage>
</organism>
<evidence type="ECO:0000313" key="2">
    <source>
        <dbReference type="EMBL" id="GER48062.1"/>
    </source>
</evidence>
<accession>A0A5A7QT15</accession>
<feature type="region of interest" description="Disordered" evidence="1">
    <location>
        <begin position="42"/>
        <end position="81"/>
    </location>
</feature>
<keyword evidence="3" id="KW-1185">Reference proteome</keyword>
<dbReference type="Proteomes" id="UP000325081">
    <property type="component" value="Unassembled WGS sequence"/>
</dbReference>
<name>A0A5A7QT15_STRAF</name>
<comment type="caution">
    <text evidence="2">The sequence shown here is derived from an EMBL/GenBank/DDBJ whole genome shotgun (WGS) entry which is preliminary data.</text>
</comment>
<dbReference type="EMBL" id="BKCP01008181">
    <property type="protein sequence ID" value="GER48062.1"/>
    <property type="molecule type" value="Genomic_DNA"/>
</dbReference>
<reference evidence="3" key="1">
    <citation type="journal article" date="2019" name="Curr. Biol.">
        <title>Genome Sequence of Striga asiatica Provides Insight into the Evolution of Plant Parasitism.</title>
        <authorList>
            <person name="Yoshida S."/>
            <person name="Kim S."/>
            <person name="Wafula E.K."/>
            <person name="Tanskanen J."/>
            <person name="Kim Y.M."/>
            <person name="Honaas L."/>
            <person name="Yang Z."/>
            <person name="Spallek T."/>
            <person name="Conn C.E."/>
            <person name="Ichihashi Y."/>
            <person name="Cheong K."/>
            <person name="Cui S."/>
            <person name="Der J.P."/>
            <person name="Gundlach H."/>
            <person name="Jiao Y."/>
            <person name="Hori C."/>
            <person name="Ishida J.K."/>
            <person name="Kasahara H."/>
            <person name="Kiba T."/>
            <person name="Kim M.S."/>
            <person name="Koo N."/>
            <person name="Laohavisit A."/>
            <person name="Lee Y.H."/>
            <person name="Lumba S."/>
            <person name="McCourt P."/>
            <person name="Mortimer J.C."/>
            <person name="Mutuku J.M."/>
            <person name="Nomura T."/>
            <person name="Sasaki-Sekimoto Y."/>
            <person name="Seto Y."/>
            <person name="Wang Y."/>
            <person name="Wakatake T."/>
            <person name="Sakakibara H."/>
            <person name="Demura T."/>
            <person name="Yamaguchi S."/>
            <person name="Yoneyama K."/>
            <person name="Manabe R.I."/>
            <person name="Nelson D.C."/>
            <person name="Schulman A.H."/>
            <person name="Timko M.P."/>
            <person name="dePamphilis C.W."/>
            <person name="Choi D."/>
            <person name="Shirasu K."/>
        </authorList>
    </citation>
    <scope>NUCLEOTIDE SEQUENCE [LARGE SCALE GENOMIC DNA]</scope>
    <source>
        <strain evidence="3">cv. UVA1</strain>
    </source>
</reference>